<dbReference type="Pfam" id="PF22629">
    <property type="entry name" value="ACT_AHAS_ss"/>
    <property type="match status" value="1"/>
</dbReference>
<evidence type="ECO:0000256" key="5">
    <source>
        <dbReference type="ARBA" id="ARBA00023304"/>
    </source>
</evidence>
<dbReference type="GO" id="GO:0042645">
    <property type="term" value="C:mitochondrial nucleoid"/>
    <property type="evidence" value="ECO:0007669"/>
    <property type="project" value="TreeGrafter"/>
</dbReference>
<evidence type="ECO:0000313" key="7">
    <source>
        <dbReference type="EMBL" id="CAK3867161.1"/>
    </source>
</evidence>
<protein>
    <submittedName>
        <fullName evidence="7">Acetolactate synthase small subunit, mitochondrial</fullName>
    </submittedName>
</protein>
<comment type="similarity">
    <text evidence="3">Belongs to the acetolactate synthase small subunit family.</text>
</comment>
<organism evidence="7 8">
    <name type="scientific">Lecanosticta acicola</name>
    <dbReference type="NCBI Taxonomy" id="111012"/>
    <lineage>
        <taxon>Eukaryota</taxon>
        <taxon>Fungi</taxon>
        <taxon>Dikarya</taxon>
        <taxon>Ascomycota</taxon>
        <taxon>Pezizomycotina</taxon>
        <taxon>Dothideomycetes</taxon>
        <taxon>Dothideomycetidae</taxon>
        <taxon>Mycosphaerellales</taxon>
        <taxon>Mycosphaerellaceae</taxon>
        <taxon>Lecanosticta</taxon>
    </lineage>
</organism>
<dbReference type="InterPro" id="IPR045865">
    <property type="entry name" value="ACT-like_dom_sf"/>
</dbReference>
<comment type="pathway">
    <text evidence="1">Amino-acid biosynthesis; L-isoleucine biosynthesis; L-isoleucine from 2-oxobutanoate: step 1/4.</text>
</comment>
<accession>A0AAI8YTW7</accession>
<keyword evidence="8" id="KW-1185">Reference proteome</keyword>
<dbReference type="GO" id="GO:0009082">
    <property type="term" value="P:branched-chain amino acid biosynthetic process"/>
    <property type="evidence" value="ECO:0007669"/>
    <property type="project" value="UniProtKB-KW"/>
</dbReference>
<feature type="domain" description="ACT" evidence="6">
    <location>
        <begin position="78"/>
        <end position="155"/>
    </location>
</feature>
<dbReference type="CDD" id="cd04878">
    <property type="entry name" value="ACT_AHAS"/>
    <property type="match status" value="1"/>
</dbReference>
<keyword evidence="4" id="KW-0028">Amino-acid biosynthesis</keyword>
<name>A0AAI8YTW7_9PEZI</name>
<gene>
    <name evidence="7" type="ORF">LECACI_7A001919</name>
</gene>
<evidence type="ECO:0000256" key="1">
    <source>
        <dbReference type="ARBA" id="ARBA00004974"/>
    </source>
</evidence>
<comment type="pathway">
    <text evidence="2">Amino-acid biosynthesis; L-valine biosynthesis; L-valine from pyruvate: step 1/4.</text>
</comment>
<dbReference type="AlphaFoldDB" id="A0AAI8YTW7"/>
<dbReference type="GO" id="GO:1990610">
    <property type="term" value="F:acetolactate synthase regulator activity"/>
    <property type="evidence" value="ECO:0007669"/>
    <property type="project" value="InterPro"/>
</dbReference>
<dbReference type="Pfam" id="PF10369">
    <property type="entry name" value="ALS_ss_C"/>
    <property type="match status" value="1"/>
</dbReference>
<dbReference type="PROSITE" id="PS51671">
    <property type="entry name" value="ACT"/>
    <property type="match status" value="1"/>
</dbReference>
<dbReference type="InterPro" id="IPR039557">
    <property type="entry name" value="AHAS_ACT"/>
</dbReference>
<proteinExistence type="inferred from homology"/>
<dbReference type="EMBL" id="CAVMBE010000008">
    <property type="protein sequence ID" value="CAK3867161.1"/>
    <property type="molecule type" value="Genomic_DNA"/>
</dbReference>
<dbReference type="PANTHER" id="PTHR31242:SF2">
    <property type="entry name" value="ACETOLACTATE SYNTHASE SMALL SUBUNIT, MITOCHONDRIAL"/>
    <property type="match status" value="1"/>
</dbReference>
<evidence type="ECO:0000256" key="2">
    <source>
        <dbReference type="ARBA" id="ARBA00005025"/>
    </source>
</evidence>
<dbReference type="InterPro" id="IPR054480">
    <property type="entry name" value="AHAS_small-like_ACT"/>
</dbReference>
<dbReference type="InterPro" id="IPR004789">
    <property type="entry name" value="Acetalactate_synth_ssu"/>
</dbReference>
<evidence type="ECO:0000256" key="4">
    <source>
        <dbReference type="ARBA" id="ARBA00022605"/>
    </source>
</evidence>
<sequence length="313" mass="34146">MASKRALRALQSQIQCLSQMQSRQQSSSTSAMAYKALHRRINPLPNTPAHSAISPAAAVSSILYETPIPSSNPKTAHVLNCLVQNEPGVLSRVSGILAARGFNIDSLVVCSTEVADLSRMTIVLQGQDGVVEQARRQLEDLVPVWAVLDYTAAPLVQRELLLAKISILGPEYFDELLAHHREMTGDSDPAIIPEDTEEGANVDSTMHEIDFHPKNLAPSEALRLKHQHLETITYLTHQFGGKMLDISTNNCIVELSAKPSRIDSFMKLITPFGILESARTGLMALPRSPLNGGEVEQTKEVEEIMDAASLPPS</sequence>
<dbReference type="Gene3D" id="3.30.70.260">
    <property type="match status" value="1"/>
</dbReference>
<keyword evidence="5" id="KW-0100">Branched-chain amino acid biosynthesis</keyword>
<dbReference type="InterPro" id="IPR053050">
    <property type="entry name" value="ALS_regulatory_subunit"/>
</dbReference>
<dbReference type="NCBIfam" id="TIGR00119">
    <property type="entry name" value="acolac_sm"/>
    <property type="match status" value="1"/>
</dbReference>
<dbReference type="InterPro" id="IPR027271">
    <property type="entry name" value="Acetolactate_synth/TF_NikR_C"/>
</dbReference>
<evidence type="ECO:0000259" key="6">
    <source>
        <dbReference type="PROSITE" id="PS51671"/>
    </source>
</evidence>
<evidence type="ECO:0000313" key="8">
    <source>
        <dbReference type="Proteomes" id="UP001296104"/>
    </source>
</evidence>
<dbReference type="InterPro" id="IPR019455">
    <property type="entry name" value="Acetolactate_synth_ssu_C"/>
</dbReference>
<dbReference type="FunFam" id="3.30.70.260:FF:000001">
    <property type="entry name" value="Acetolactate synthase, small subunit"/>
    <property type="match status" value="1"/>
</dbReference>
<dbReference type="PANTHER" id="PTHR31242">
    <property type="entry name" value="ACETOLACTATE SYNTHASE SMALL SUBUNIT, MITOCHONDRIAL"/>
    <property type="match status" value="1"/>
</dbReference>
<dbReference type="InterPro" id="IPR002912">
    <property type="entry name" value="ACT_dom"/>
</dbReference>
<dbReference type="Proteomes" id="UP001296104">
    <property type="component" value="Unassembled WGS sequence"/>
</dbReference>
<dbReference type="GO" id="GO:0005948">
    <property type="term" value="C:acetolactate synthase complex"/>
    <property type="evidence" value="ECO:0007669"/>
    <property type="project" value="TreeGrafter"/>
</dbReference>
<dbReference type="Gene3D" id="3.30.70.1150">
    <property type="entry name" value="ACT-like. Chain A, domain 2"/>
    <property type="match status" value="1"/>
</dbReference>
<reference evidence="7" key="1">
    <citation type="submission" date="2023-11" db="EMBL/GenBank/DDBJ databases">
        <authorList>
            <person name="Alioto T."/>
            <person name="Alioto T."/>
            <person name="Gomez Garrido J."/>
        </authorList>
    </citation>
    <scope>NUCLEOTIDE SEQUENCE</scope>
</reference>
<comment type="caution">
    <text evidence="7">The sequence shown here is derived from an EMBL/GenBank/DDBJ whole genome shotgun (WGS) entry which is preliminary data.</text>
</comment>
<evidence type="ECO:0000256" key="3">
    <source>
        <dbReference type="ARBA" id="ARBA00006341"/>
    </source>
</evidence>
<dbReference type="GO" id="GO:0008652">
    <property type="term" value="P:amino acid biosynthetic process"/>
    <property type="evidence" value="ECO:0007669"/>
    <property type="project" value="UniProtKB-KW"/>
</dbReference>
<dbReference type="SUPFAM" id="SSF55021">
    <property type="entry name" value="ACT-like"/>
    <property type="match status" value="2"/>
</dbReference>